<dbReference type="PANTHER" id="PTHR42709">
    <property type="entry name" value="ALKALINE PHOSPHATASE LIKE PROTEIN"/>
    <property type="match status" value="1"/>
</dbReference>
<feature type="transmembrane region" description="Helical" evidence="6">
    <location>
        <begin position="72"/>
        <end position="94"/>
    </location>
</feature>
<feature type="transmembrane region" description="Helical" evidence="6">
    <location>
        <begin position="32"/>
        <end position="52"/>
    </location>
</feature>
<organism evidence="9 10">
    <name type="scientific">Natrinema hispanicum</name>
    <dbReference type="NCBI Taxonomy" id="392421"/>
    <lineage>
        <taxon>Archaea</taxon>
        <taxon>Methanobacteriati</taxon>
        <taxon>Methanobacteriota</taxon>
        <taxon>Stenosarchaea group</taxon>
        <taxon>Halobacteria</taxon>
        <taxon>Halobacteriales</taxon>
        <taxon>Natrialbaceae</taxon>
        <taxon>Natrinema</taxon>
    </lineage>
</organism>
<keyword evidence="5 6" id="KW-0472">Membrane</keyword>
<evidence type="ECO:0000313" key="10">
    <source>
        <dbReference type="Proteomes" id="UP000199320"/>
    </source>
</evidence>
<dbReference type="EMBL" id="FMZP01000014">
    <property type="protein sequence ID" value="SDD18240.1"/>
    <property type="molecule type" value="Genomic_DNA"/>
</dbReference>
<dbReference type="PANTHER" id="PTHR42709:SF6">
    <property type="entry name" value="UNDECAPRENYL PHOSPHATE TRANSPORTER A"/>
    <property type="match status" value="1"/>
</dbReference>
<dbReference type="STRING" id="392421.SAMN04488694_10577"/>
<sequence>MLTFGTNYARVMYPLQLEGMPPWLESMLTSELALAVFFGICVLEGAMLLRFMPSELVVPAALALIGSSMPKVVTIVAIAVAGTTIGQFGLFCLVRRAGREYVLRKSWFPVTESRLERFDGWFDRWGAVAVAVSNTMLFVRGLLTVPAGLSEMDGRAFVALSAIGSLSFQSILAALYLVGGHLLA</sequence>
<dbReference type="AlphaFoldDB" id="A0A1I0DBL1"/>
<comment type="subcellular location">
    <subcellularLocation>
        <location evidence="1">Cell membrane</location>
        <topology evidence="1">Multi-pass membrane protein</topology>
    </subcellularLocation>
</comment>
<dbReference type="Pfam" id="PF09335">
    <property type="entry name" value="VTT_dom"/>
    <property type="match status" value="1"/>
</dbReference>
<keyword evidence="2" id="KW-1003">Cell membrane</keyword>
<evidence type="ECO:0000256" key="3">
    <source>
        <dbReference type="ARBA" id="ARBA00022692"/>
    </source>
</evidence>
<evidence type="ECO:0000256" key="6">
    <source>
        <dbReference type="SAM" id="Phobius"/>
    </source>
</evidence>
<evidence type="ECO:0000256" key="5">
    <source>
        <dbReference type="ARBA" id="ARBA00023136"/>
    </source>
</evidence>
<evidence type="ECO:0000256" key="4">
    <source>
        <dbReference type="ARBA" id="ARBA00022989"/>
    </source>
</evidence>
<reference evidence="9" key="2">
    <citation type="submission" date="2016-10" db="EMBL/GenBank/DDBJ databases">
        <authorList>
            <person name="de Groot N.N."/>
        </authorList>
    </citation>
    <scope>NUCLEOTIDE SEQUENCE [LARGE SCALE GENOMIC DNA]</scope>
    <source>
        <strain evidence="9">CDM_6</strain>
    </source>
</reference>
<keyword evidence="3 6" id="KW-0812">Transmembrane</keyword>
<reference evidence="10 11" key="1">
    <citation type="submission" date="2016-10" db="EMBL/GenBank/DDBJ databases">
        <authorList>
            <person name="Varghese N."/>
            <person name="Submissions S."/>
        </authorList>
    </citation>
    <scope>NUCLEOTIDE SEQUENCE [LARGE SCALE GENOMIC DNA]</scope>
    <source>
        <strain evidence="8 11">CDM_1</strain>
        <strain evidence="10">CDM_6</strain>
    </source>
</reference>
<name>A0A1I0DBL1_9EURY</name>
<proteinExistence type="predicted"/>
<gene>
    <name evidence="9" type="ORF">SAMN04488694_10577</name>
    <name evidence="8" type="ORF">SAMN05192552_101486</name>
</gene>
<keyword evidence="4 6" id="KW-1133">Transmembrane helix</keyword>
<dbReference type="Proteomes" id="UP000324021">
    <property type="component" value="Unassembled WGS sequence"/>
</dbReference>
<feature type="domain" description="VTT" evidence="7">
    <location>
        <begin position="53"/>
        <end position="173"/>
    </location>
</feature>
<accession>A0A1I0DBL1</accession>
<keyword evidence="10" id="KW-1185">Reference proteome</keyword>
<dbReference type="InterPro" id="IPR051311">
    <property type="entry name" value="DedA_domain"/>
</dbReference>
<dbReference type="InterPro" id="IPR032816">
    <property type="entry name" value="VTT_dom"/>
</dbReference>
<evidence type="ECO:0000313" key="9">
    <source>
        <dbReference type="EMBL" id="SET29079.1"/>
    </source>
</evidence>
<protein>
    <submittedName>
        <fullName evidence="9">Membrane protein DedA, SNARE-associated domain</fullName>
    </submittedName>
</protein>
<dbReference type="Proteomes" id="UP000199320">
    <property type="component" value="Unassembled WGS sequence"/>
</dbReference>
<evidence type="ECO:0000259" key="7">
    <source>
        <dbReference type="Pfam" id="PF09335"/>
    </source>
</evidence>
<evidence type="ECO:0000313" key="8">
    <source>
        <dbReference type="EMBL" id="SDD18240.1"/>
    </source>
</evidence>
<dbReference type="EMBL" id="FOIC01000005">
    <property type="protein sequence ID" value="SET29079.1"/>
    <property type="molecule type" value="Genomic_DNA"/>
</dbReference>
<evidence type="ECO:0000256" key="1">
    <source>
        <dbReference type="ARBA" id="ARBA00004651"/>
    </source>
</evidence>
<dbReference type="GO" id="GO:0005886">
    <property type="term" value="C:plasma membrane"/>
    <property type="evidence" value="ECO:0007669"/>
    <property type="project" value="UniProtKB-SubCell"/>
</dbReference>
<evidence type="ECO:0000256" key="2">
    <source>
        <dbReference type="ARBA" id="ARBA00022475"/>
    </source>
</evidence>
<feature type="transmembrane region" description="Helical" evidence="6">
    <location>
        <begin position="157"/>
        <end position="178"/>
    </location>
</feature>
<evidence type="ECO:0000313" key="11">
    <source>
        <dbReference type="Proteomes" id="UP000324021"/>
    </source>
</evidence>
<feature type="transmembrane region" description="Helical" evidence="6">
    <location>
        <begin position="125"/>
        <end position="145"/>
    </location>
</feature>